<organism evidence="2 3">
    <name type="scientific">Mycena pura</name>
    <dbReference type="NCBI Taxonomy" id="153505"/>
    <lineage>
        <taxon>Eukaryota</taxon>
        <taxon>Fungi</taxon>
        <taxon>Dikarya</taxon>
        <taxon>Basidiomycota</taxon>
        <taxon>Agaricomycotina</taxon>
        <taxon>Agaricomycetes</taxon>
        <taxon>Agaricomycetidae</taxon>
        <taxon>Agaricales</taxon>
        <taxon>Marasmiineae</taxon>
        <taxon>Mycenaceae</taxon>
        <taxon>Mycena</taxon>
    </lineage>
</organism>
<keyword evidence="3" id="KW-1185">Reference proteome</keyword>
<evidence type="ECO:0000256" key="1">
    <source>
        <dbReference type="SAM" id="MobiDB-lite"/>
    </source>
</evidence>
<protein>
    <submittedName>
        <fullName evidence="2">Uncharacterized protein</fullName>
    </submittedName>
</protein>
<proteinExistence type="predicted"/>
<dbReference type="EMBL" id="JARJCW010000006">
    <property type="protein sequence ID" value="KAJ7223574.1"/>
    <property type="molecule type" value="Genomic_DNA"/>
</dbReference>
<sequence>VETLACATIGLNLILALPRFDNLQRFVVSCVVHWPGCNQHTRGRSVTDYLSSFDGSTCPSQQSWSAAEHRPDTGSGNTVIISSSES</sequence>
<dbReference type="Proteomes" id="UP001219525">
    <property type="component" value="Unassembled WGS sequence"/>
</dbReference>
<dbReference type="AlphaFoldDB" id="A0AAD6YMB2"/>
<evidence type="ECO:0000313" key="3">
    <source>
        <dbReference type="Proteomes" id="UP001219525"/>
    </source>
</evidence>
<name>A0AAD6YMB2_9AGAR</name>
<accession>A0AAD6YMB2</accession>
<evidence type="ECO:0000313" key="2">
    <source>
        <dbReference type="EMBL" id="KAJ7223574.1"/>
    </source>
</evidence>
<feature type="region of interest" description="Disordered" evidence="1">
    <location>
        <begin position="61"/>
        <end position="86"/>
    </location>
</feature>
<reference evidence="2" key="1">
    <citation type="submission" date="2023-03" db="EMBL/GenBank/DDBJ databases">
        <title>Massive genome expansion in bonnet fungi (Mycena s.s.) driven by repeated elements and novel gene families across ecological guilds.</title>
        <authorList>
            <consortium name="Lawrence Berkeley National Laboratory"/>
            <person name="Harder C.B."/>
            <person name="Miyauchi S."/>
            <person name="Viragh M."/>
            <person name="Kuo A."/>
            <person name="Thoen E."/>
            <person name="Andreopoulos B."/>
            <person name="Lu D."/>
            <person name="Skrede I."/>
            <person name="Drula E."/>
            <person name="Henrissat B."/>
            <person name="Morin E."/>
            <person name="Kohler A."/>
            <person name="Barry K."/>
            <person name="LaButti K."/>
            <person name="Morin E."/>
            <person name="Salamov A."/>
            <person name="Lipzen A."/>
            <person name="Mereny Z."/>
            <person name="Hegedus B."/>
            <person name="Baldrian P."/>
            <person name="Stursova M."/>
            <person name="Weitz H."/>
            <person name="Taylor A."/>
            <person name="Grigoriev I.V."/>
            <person name="Nagy L.G."/>
            <person name="Martin F."/>
            <person name="Kauserud H."/>
        </authorList>
    </citation>
    <scope>NUCLEOTIDE SEQUENCE</scope>
    <source>
        <strain evidence="2">9144</strain>
    </source>
</reference>
<comment type="caution">
    <text evidence="2">The sequence shown here is derived from an EMBL/GenBank/DDBJ whole genome shotgun (WGS) entry which is preliminary data.</text>
</comment>
<feature type="compositionally biased region" description="Polar residues" evidence="1">
    <location>
        <begin position="74"/>
        <end position="86"/>
    </location>
</feature>
<feature type="non-terminal residue" evidence="2">
    <location>
        <position position="86"/>
    </location>
</feature>
<gene>
    <name evidence="2" type="ORF">GGX14DRAFT_540298</name>
</gene>